<evidence type="ECO:0000313" key="2">
    <source>
        <dbReference type="Proteomes" id="UP000593818"/>
    </source>
</evidence>
<gene>
    <name evidence="1" type="ORF">INP59_03665</name>
</gene>
<dbReference type="Proteomes" id="UP000593818">
    <property type="component" value="Chromosome"/>
</dbReference>
<reference evidence="1 2" key="1">
    <citation type="submission" date="2020-10" db="EMBL/GenBank/DDBJ databases">
        <title>Whole genome sequence of oil-degrading bacteria Rhodococcus pyridinivorans strain 5Ap.</title>
        <authorList>
            <person name="Akhremchuk A.E."/>
            <person name="Valentovich L.N."/>
            <person name="Charniauskaya M.I."/>
            <person name="Bukliarevich H.A."/>
            <person name="Titok M.A."/>
        </authorList>
    </citation>
    <scope>NUCLEOTIDE SEQUENCE [LARGE SCALE GENOMIC DNA]</scope>
    <source>
        <strain evidence="1 2">5Ap</strain>
    </source>
</reference>
<protein>
    <submittedName>
        <fullName evidence="1">Uncharacterized protein</fullName>
    </submittedName>
</protein>
<proteinExistence type="predicted"/>
<keyword evidence="2" id="KW-1185">Reference proteome</keyword>
<organism evidence="1 2">
    <name type="scientific">Rhodococcus pyridinivorans</name>
    <dbReference type="NCBI Taxonomy" id="103816"/>
    <lineage>
        <taxon>Bacteria</taxon>
        <taxon>Bacillati</taxon>
        <taxon>Actinomycetota</taxon>
        <taxon>Actinomycetes</taxon>
        <taxon>Mycobacteriales</taxon>
        <taxon>Nocardiaceae</taxon>
        <taxon>Rhodococcus</taxon>
    </lineage>
</organism>
<dbReference type="AlphaFoldDB" id="A0A7M2XRF2"/>
<evidence type="ECO:0000313" key="1">
    <source>
        <dbReference type="EMBL" id="QOV99510.1"/>
    </source>
</evidence>
<sequence length="126" mass="13922">MANTSIDLEATLAQALHGLGWVAYGGELPAKFEQRGLPAVRVIELPGRETARAWNGPGLLHERDVDIDVFDTDADKLADATARLRADLETFRTEQVAVTSVPAFTRRPDWNDKVRRRGAVLSLVTR</sequence>
<name>A0A7M2XRF2_9NOCA</name>
<accession>A0A7M2XRF2</accession>
<dbReference type="RefSeq" id="WP_193903135.1">
    <property type="nucleotide sequence ID" value="NZ_CP063450.1"/>
</dbReference>
<dbReference type="EMBL" id="CP063450">
    <property type="protein sequence ID" value="QOV99510.1"/>
    <property type="molecule type" value="Genomic_DNA"/>
</dbReference>